<dbReference type="eggNOG" id="ENOG502SEA1">
    <property type="taxonomic scope" value="Eukaryota"/>
</dbReference>
<dbReference type="OMA" id="IMKNVAM"/>
<gene>
    <name evidence="2" type="ORF">PIIN_01621</name>
</gene>
<comment type="caution">
    <text evidence="2">The sequence shown here is derived from an EMBL/GenBank/DDBJ whole genome shotgun (WGS) entry which is preliminary data.</text>
</comment>
<feature type="region of interest" description="Disordered" evidence="1">
    <location>
        <begin position="1"/>
        <end position="37"/>
    </location>
</feature>
<evidence type="ECO:0000313" key="2">
    <source>
        <dbReference type="EMBL" id="CCA67797.1"/>
    </source>
</evidence>
<feature type="compositionally biased region" description="Basic residues" evidence="1">
    <location>
        <begin position="27"/>
        <end position="37"/>
    </location>
</feature>
<dbReference type="Proteomes" id="UP000007148">
    <property type="component" value="Unassembled WGS sequence"/>
</dbReference>
<dbReference type="OrthoDB" id="5239630at2759"/>
<dbReference type="HOGENOM" id="CLU_157438_1_0_1"/>
<dbReference type="AlphaFoldDB" id="G4T904"/>
<name>G4T904_SERID</name>
<dbReference type="EMBL" id="CAFZ01000020">
    <property type="protein sequence ID" value="CCA67797.1"/>
    <property type="molecule type" value="Genomic_DNA"/>
</dbReference>
<sequence length="92" mass="9966">MAQGQPKLTAKSAPRRQSKHAKDPKKGQRTIKPKRQSLIKAAAQKQQLSAKLTKSIERQAAVAASSGKLTIMKPSATGAHALHIKQKHRLIA</sequence>
<protein>
    <submittedName>
        <fullName evidence="2">Uncharacterized protein</fullName>
    </submittedName>
</protein>
<dbReference type="Pfam" id="PF09495">
    <property type="entry name" value="DUF2462"/>
    <property type="match status" value="1"/>
</dbReference>
<proteinExistence type="predicted"/>
<organism evidence="2 3">
    <name type="scientific">Serendipita indica (strain DSM 11827)</name>
    <name type="common">Root endophyte fungus</name>
    <name type="synonym">Piriformospora indica</name>
    <dbReference type="NCBI Taxonomy" id="1109443"/>
    <lineage>
        <taxon>Eukaryota</taxon>
        <taxon>Fungi</taxon>
        <taxon>Dikarya</taxon>
        <taxon>Basidiomycota</taxon>
        <taxon>Agaricomycotina</taxon>
        <taxon>Agaricomycetes</taxon>
        <taxon>Sebacinales</taxon>
        <taxon>Serendipitaceae</taxon>
        <taxon>Serendipita</taxon>
    </lineage>
</organism>
<dbReference type="InterPro" id="IPR019034">
    <property type="entry name" value="UPF0390"/>
</dbReference>
<evidence type="ECO:0000256" key="1">
    <source>
        <dbReference type="SAM" id="MobiDB-lite"/>
    </source>
</evidence>
<reference evidence="2 3" key="1">
    <citation type="journal article" date="2011" name="PLoS Pathog.">
        <title>Endophytic Life Strategies Decoded by Genome and Transcriptome Analyses of the Mutualistic Root Symbiont Piriformospora indica.</title>
        <authorList>
            <person name="Zuccaro A."/>
            <person name="Lahrmann U."/>
            <person name="Guldener U."/>
            <person name="Langen G."/>
            <person name="Pfiffi S."/>
            <person name="Biedenkopf D."/>
            <person name="Wong P."/>
            <person name="Samans B."/>
            <person name="Grimm C."/>
            <person name="Basiewicz M."/>
            <person name="Murat C."/>
            <person name="Martin F."/>
            <person name="Kogel K.H."/>
        </authorList>
    </citation>
    <scope>NUCLEOTIDE SEQUENCE [LARGE SCALE GENOMIC DNA]</scope>
    <source>
        <strain evidence="2 3">DSM 11827</strain>
    </source>
</reference>
<keyword evidence="3" id="KW-1185">Reference proteome</keyword>
<accession>G4T904</accession>
<dbReference type="STRING" id="1109443.G4T904"/>
<dbReference type="InParanoid" id="G4T904"/>
<evidence type="ECO:0000313" key="3">
    <source>
        <dbReference type="Proteomes" id="UP000007148"/>
    </source>
</evidence>